<keyword evidence="10" id="KW-1185">Reference proteome</keyword>
<dbReference type="PROSITE" id="PS52038">
    <property type="entry name" value="TOPO_IB_2"/>
    <property type="match status" value="1"/>
</dbReference>
<dbReference type="KEGG" id="tbv:H9L17_13685"/>
<evidence type="ECO:0000256" key="6">
    <source>
        <dbReference type="ARBA" id="ARBA00023235"/>
    </source>
</evidence>
<dbReference type="PRINTS" id="PR00416">
    <property type="entry name" value="EUTPISMRASEI"/>
</dbReference>
<dbReference type="SUPFAM" id="SSF55869">
    <property type="entry name" value="DNA topoisomerase I domain"/>
    <property type="match status" value="1"/>
</dbReference>
<dbReference type="Gene3D" id="3.30.66.10">
    <property type="entry name" value="DNA topoisomerase I domain"/>
    <property type="match status" value="1"/>
</dbReference>
<dbReference type="Proteomes" id="UP000515977">
    <property type="component" value="Chromosome"/>
</dbReference>
<proteinExistence type="inferred from homology"/>
<dbReference type="InterPro" id="IPR011010">
    <property type="entry name" value="DNA_brk_join_enz"/>
</dbReference>
<organism evidence="9 10">
    <name type="scientific">Thermomonas brevis</name>
    <dbReference type="NCBI Taxonomy" id="215691"/>
    <lineage>
        <taxon>Bacteria</taxon>
        <taxon>Pseudomonadati</taxon>
        <taxon>Pseudomonadota</taxon>
        <taxon>Gammaproteobacteria</taxon>
        <taxon>Lysobacterales</taxon>
        <taxon>Lysobacteraceae</taxon>
        <taxon>Thermomonas</taxon>
    </lineage>
</organism>
<keyword evidence="5" id="KW-0238">DNA-binding</keyword>
<keyword evidence="4" id="KW-0799">Topoisomerase</keyword>
<dbReference type="InterPro" id="IPR014711">
    <property type="entry name" value="TopoI_cat_a-hlx-sub_euk"/>
</dbReference>
<dbReference type="AlphaFoldDB" id="A0A7G9QS85"/>
<evidence type="ECO:0000256" key="5">
    <source>
        <dbReference type="ARBA" id="ARBA00023125"/>
    </source>
</evidence>
<dbReference type="InterPro" id="IPR001631">
    <property type="entry name" value="TopoI"/>
</dbReference>
<accession>A0A7G9QS85</accession>
<dbReference type="InterPro" id="IPR013500">
    <property type="entry name" value="TopoI_cat_euk"/>
</dbReference>
<dbReference type="EC" id="5.6.2.1" evidence="3"/>
<feature type="domain" description="DNA topoisomerase I catalytic core eukaryotic-type" evidence="7">
    <location>
        <begin position="89"/>
        <end position="296"/>
    </location>
</feature>
<gene>
    <name evidence="9" type="ORF">H9L17_13685</name>
</gene>
<evidence type="ECO:0000256" key="1">
    <source>
        <dbReference type="ARBA" id="ARBA00000213"/>
    </source>
</evidence>
<protein>
    <recommendedName>
        <fullName evidence="3">DNA topoisomerase</fullName>
        <ecNumber evidence="3">5.6.2.1</ecNumber>
    </recommendedName>
</protein>
<reference evidence="9 10" key="1">
    <citation type="submission" date="2020-08" db="EMBL/GenBank/DDBJ databases">
        <title>Genome sequence of Thermomonas brevis KACC 16975T.</title>
        <authorList>
            <person name="Hyun D.-W."/>
            <person name="Bae J.-W."/>
        </authorList>
    </citation>
    <scope>NUCLEOTIDE SEQUENCE [LARGE SCALE GENOMIC DNA]</scope>
    <source>
        <strain evidence="9 10">KACC 16975</strain>
    </source>
</reference>
<evidence type="ECO:0000259" key="7">
    <source>
        <dbReference type="Pfam" id="PF01028"/>
    </source>
</evidence>
<dbReference type="RefSeq" id="WP_187569972.1">
    <property type="nucleotide sequence ID" value="NZ_CP060711.1"/>
</dbReference>
<evidence type="ECO:0000256" key="3">
    <source>
        <dbReference type="ARBA" id="ARBA00012891"/>
    </source>
</evidence>
<evidence type="ECO:0000313" key="9">
    <source>
        <dbReference type="EMBL" id="QNN46210.1"/>
    </source>
</evidence>
<dbReference type="GO" id="GO:0003917">
    <property type="term" value="F:DNA topoisomerase type I (single strand cut, ATP-independent) activity"/>
    <property type="evidence" value="ECO:0007669"/>
    <property type="project" value="UniProtKB-EC"/>
</dbReference>
<keyword evidence="6 9" id="KW-0413">Isomerase</keyword>
<sequence length="344" mass="38501">MTSGARLRHVNDTMPGIRRRGRARFHYVSAKGRRIADAKTLARIRALAIPPAWSDVWICSDPHGHIQATGRDARGRKQYRYHPDWIRRSRRDKHERIIAFGAALPRLRRALRAALTMPGLPKDKVVAMVVAVMGATLIRIGNAEYAASNRSYGLTTLRNRHVQAMRSGGLRFRFNGKSGKSHEVPLTDARLVRLVRRCQQLPGQRLFQYVDGGGRRHPVNSSDVNAWLHAGMGEDFSAKDFRTWSATAMAFRALAATMLPAGEDGRPAAERALAELENAVIEQVAAALGNTRSVCRSAYIDPCVFEAWRADQLGRHARNARGERQWEAATLRFLRAQRRKAGTC</sequence>
<evidence type="ECO:0000313" key="10">
    <source>
        <dbReference type="Proteomes" id="UP000515977"/>
    </source>
</evidence>
<dbReference type="GO" id="GO:0003677">
    <property type="term" value="F:DNA binding"/>
    <property type="evidence" value="ECO:0007669"/>
    <property type="project" value="UniProtKB-KW"/>
</dbReference>
<dbReference type="InterPro" id="IPR049331">
    <property type="entry name" value="Top1B_N_bact"/>
</dbReference>
<evidence type="ECO:0000256" key="2">
    <source>
        <dbReference type="ARBA" id="ARBA00006645"/>
    </source>
</evidence>
<dbReference type="EMBL" id="CP060711">
    <property type="protein sequence ID" value="QNN46210.1"/>
    <property type="molecule type" value="Genomic_DNA"/>
</dbReference>
<dbReference type="Pfam" id="PF21338">
    <property type="entry name" value="Top1B_N_bact"/>
    <property type="match status" value="1"/>
</dbReference>
<dbReference type="InterPro" id="IPR035447">
    <property type="entry name" value="DNA_topo_I_N_sf"/>
</dbReference>
<dbReference type="Gene3D" id="3.90.15.10">
    <property type="entry name" value="Topoisomerase I, Chain A, domain 3"/>
    <property type="match status" value="1"/>
</dbReference>
<dbReference type="Gene3D" id="1.10.132.120">
    <property type="match status" value="1"/>
</dbReference>
<evidence type="ECO:0000259" key="8">
    <source>
        <dbReference type="Pfam" id="PF21338"/>
    </source>
</evidence>
<comment type="similarity">
    <text evidence="2">Belongs to the type IB topoisomerase family.</text>
</comment>
<dbReference type="SUPFAM" id="SSF56349">
    <property type="entry name" value="DNA breaking-rejoining enzymes"/>
    <property type="match status" value="1"/>
</dbReference>
<name>A0A7G9QS85_9GAMM</name>
<comment type="catalytic activity">
    <reaction evidence="1">
        <text>ATP-independent breakage of single-stranded DNA, followed by passage and rejoining.</text>
        <dbReference type="EC" id="5.6.2.1"/>
    </reaction>
</comment>
<dbReference type="GO" id="GO:0006265">
    <property type="term" value="P:DNA topological change"/>
    <property type="evidence" value="ECO:0007669"/>
    <property type="project" value="InterPro"/>
</dbReference>
<feature type="domain" description="DNA topoisomerase IB N-terminal" evidence="8">
    <location>
        <begin position="24"/>
        <end position="72"/>
    </location>
</feature>
<evidence type="ECO:0000256" key="4">
    <source>
        <dbReference type="ARBA" id="ARBA00023029"/>
    </source>
</evidence>
<dbReference type="Pfam" id="PF01028">
    <property type="entry name" value="Topoisom_I"/>
    <property type="match status" value="1"/>
</dbReference>